<protein>
    <submittedName>
        <fullName evidence="11">DUF2723 domain-containing protein</fullName>
    </submittedName>
</protein>
<feature type="transmembrane region" description="Helical" evidence="10">
    <location>
        <begin position="365"/>
        <end position="381"/>
    </location>
</feature>
<dbReference type="Pfam" id="PF03901">
    <property type="entry name" value="Glyco_transf_22"/>
    <property type="match status" value="1"/>
</dbReference>
<keyword evidence="8 10" id="KW-1133">Transmembrane helix</keyword>
<dbReference type="GO" id="GO:0005886">
    <property type="term" value="C:plasma membrane"/>
    <property type="evidence" value="ECO:0007669"/>
    <property type="project" value="UniProtKB-SubCell"/>
</dbReference>
<keyword evidence="7" id="KW-0256">Endoplasmic reticulum</keyword>
<feature type="transmembrane region" description="Helical" evidence="10">
    <location>
        <begin position="21"/>
        <end position="39"/>
    </location>
</feature>
<dbReference type="PANTHER" id="PTHR33908">
    <property type="entry name" value="MANNOSYLTRANSFERASE YKCB-RELATED"/>
    <property type="match status" value="1"/>
</dbReference>
<evidence type="ECO:0000256" key="2">
    <source>
        <dbReference type="ARBA" id="ARBA00004651"/>
    </source>
</evidence>
<name>A0A6B3N8I0_9CYAN</name>
<comment type="subcellular location">
    <subcellularLocation>
        <location evidence="2">Cell membrane</location>
        <topology evidence="2">Multi-pass membrane protein</topology>
    </subcellularLocation>
    <subcellularLocation>
        <location evidence="1">Endoplasmic reticulum membrane</location>
    </subcellularLocation>
</comment>
<dbReference type="PANTHER" id="PTHR33908:SF11">
    <property type="entry name" value="MEMBRANE PROTEIN"/>
    <property type="match status" value="1"/>
</dbReference>
<keyword evidence="6 10" id="KW-0812">Transmembrane</keyword>
<keyword evidence="5" id="KW-0808">Transferase</keyword>
<sequence>MLPSQIDSIGKETLRQSTNSFWTPALILFALGLAMRLPFQAQLVQSWDAGNFALAVEHYDVRLEQPHMPGTFIIFVFLARFFNLFFKNPTASLVMVNVLASAIAAAMLYVIAATWFNPRAGKTAALLMLTSPLVWFYGEMPLSYMAEFCWVLLIVFAAYCTGLGKQKKPKDPGSRAQGIYTNADSPSLLPSQFSPLTNNQKNLGVDGNEQSTINHQPPLGDKKALFALALLMGLSGGIRPGTPFFLLPLSLLAVWRGLHNRQFNLKHVAAAVLVGLVGLAIWMIPLLIISGGPQAYWQLVEGWIPVHTQRQDADTLLEVLDNLLFFLKTVLMGVGVAVFPALWVLIGSGVRIIRNLRRDWRLQTVLLWIAPGMMFFLFVHMRRQGHSFTIMPAFILLSGLAVVWLCDRFALALWANRLWRWCYRANRFSKQGNRAWVVLTIAIALINGTFFLFGPNLRTFTTISKFDAKYGERIEFVRANFPPATTAIVAQKHYGRLPDVHLSEYQEPHLSRRVEDIPIVIAPQVRTLVLLDNKIFRQPGQDSGFQKLEMPSGKTIRYRSWSPDWQLKVTKYTSELVPVSSSESK</sequence>
<dbReference type="AlphaFoldDB" id="A0A6B3N8I0"/>
<feature type="transmembrane region" description="Helical" evidence="10">
    <location>
        <begin position="93"/>
        <end position="114"/>
    </location>
</feature>
<proteinExistence type="predicted"/>
<feature type="transmembrane region" description="Helical" evidence="10">
    <location>
        <begin position="435"/>
        <end position="454"/>
    </location>
</feature>
<evidence type="ECO:0000256" key="1">
    <source>
        <dbReference type="ARBA" id="ARBA00004586"/>
    </source>
</evidence>
<keyword evidence="9 10" id="KW-0472">Membrane</keyword>
<evidence type="ECO:0000256" key="8">
    <source>
        <dbReference type="ARBA" id="ARBA00022989"/>
    </source>
</evidence>
<feature type="transmembrane region" description="Helical" evidence="10">
    <location>
        <begin position="267"/>
        <end position="289"/>
    </location>
</feature>
<evidence type="ECO:0000256" key="3">
    <source>
        <dbReference type="ARBA" id="ARBA00022475"/>
    </source>
</evidence>
<feature type="transmembrane region" description="Helical" evidence="10">
    <location>
        <begin position="144"/>
        <end position="164"/>
    </location>
</feature>
<feature type="transmembrane region" description="Helical" evidence="10">
    <location>
        <begin position="330"/>
        <end position="353"/>
    </location>
</feature>
<feature type="transmembrane region" description="Helical" evidence="10">
    <location>
        <begin position="68"/>
        <end position="86"/>
    </location>
</feature>
<dbReference type="InterPro" id="IPR050297">
    <property type="entry name" value="LipidA_mod_glycosyltrf_83"/>
</dbReference>
<dbReference type="GO" id="GO:0016763">
    <property type="term" value="F:pentosyltransferase activity"/>
    <property type="evidence" value="ECO:0007669"/>
    <property type="project" value="TreeGrafter"/>
</dbReference>
<gene>
    <name evidence="11" type="ORF">F6J89_04640</name>
</gene>
<evidence type="ECO:0000256" key="7">
    <source>
        <dbReference type="ARBA" id="ARBA00022824"/>
    </source>
</evidence>
<keyword evidence="3" id="KW-1003">Cell membrane</keyword>
<evidence type="ECO:0000256" key="4">
    <source>
        <dbReference type="ARBA" id="ARBA00022676"/>
    </source>
</evidence>
<evidence type="ECO:0000256" key="6">
    <source>
        <dbReference type="ARBA" id="ARBA00022692"/>
    </source>
</evidence>
<evidence type="ECO:0000313" key="11">
    <source>
        <dbReference type="EMBL" id="NER26922.1"/>
    </source>
</evidence>
<reference evidence="11" key="1">
    <citation type="submission" date="2019-11" db="EMBL/GenBank/DDBJ databases">
        <title>Genomic insights into an expanded diversity of filamentous marine cyanobacteria reveals the extraordinary biosynthetic potential of Moorea and Okeania.</title>
        <authorList>
            <person name="Ferreira Leao T."/>
            <person name="Wang M."/>
            <person name="Moss N."/>
            <person name="Da Silva R."/>
            <person name="Sanders J."/>
            <person name="Nurk S."/>
            <person name="Gurevich A."/>
            <person name="Humphrey G."/>
            <person name="Reher R."/>
            <person name="Zhu Q."/>
            <person name="Belda-Ferre P."/>
            <person name="Glukhov E."/>
            <person name="Rex R."/>
            <person name="Dorrestein P.C."/>
            <person name="Knight R."/>
            <person name="Pevzner P."/>
            <person name="Gerwick W.H."/>
            <person name="Gerwick L."/>
        </authorList>
    </citation>
    <scope>NUCLEOTIDE SEQUENCE</scope>
    <source>
        <strain evidence="11">SIO1C4</strain>
    </source>
</reference>
<accession>A0A6B3N8I0</accession>
<comment type="caution">
    <text evidence="11">The sequence shown here is derived from an EMBL/GenBank/DDBJ whole genome shotgun (WGS) entry which is preliminary data.</text>
</comment>
<evidence type="ECO:0000256" key="10">
    <source>
        <dbReference type="SAM" id="Phobius"/>
    </source>
</evidence>
<dbReference type="InterPro" id="IPR005599">
    <property type="entry name" value="GPI_mannosylTrfase"/>
</dbReference>
<dbReference type="EMBL" id="JAAHFQ010000058">
    <property type="protein sequence ID" value="NER26922.1"/>
    <property type="molecule type" value="Genomic_DNA"/>
</dbReference>
<feature type="transmembrane region" description="Helical" evidence="10">
    <location>
        <begin position="393"/>
        <end position="414"/>
    </location>
</feature>
<keyword evidence="4" id="KW-0328">Glycosyltransferase</keyword>
<evidence type="ECO:0000256" key="9">
    <source>
        <dbReference type="ARBA" id="ARBA00023136"/>
    </source>
</evidence>
<dbReference type="GO" id="GO:0009103">
    <property type="term" value="P:lipopolysaccharide biosynthetic process"/>
    <property type="evidence" value="ECO:0007669"/>
    <property type="project" value="UniProtKB-ARBA"/>
</dbReference>
<organism evidence="11">
    <name type="scientific">Symploca sp. SIO1C4</name>
    <dbReference type="NCBI Taxonomy" id="2607765"/>
    <lineage>
        <taxon>Bacteria</taxon>
        <taxon>Bacillati</taxon>
        <taxon>Cyanobacteriota</taxon>
        <taxon>Cyanophyceae</taxon>
        <taxon>Coleofasciculales</taxon>
        <taxon>Coleofasciculaceae</taxon>
        <taxon>Symploca</taxon>
    </lineage>
</organism>
<evidence type="ECO:0000256" key="5">
    <source>
        <dbReference type="ARBA" id="ARBA00022679"/>
    </source>
</evidence>